<name>A0AAD3E3L6_9CHLO</name>
<gene>
    <name evidence="2" type="ORF">Agub_g14179</name>
</gene>
<reference evidence="2 3" key="1">
    <citation type="journal article" date="2021" name="Sci. Rep.">
        <title>Genome sequencing of the multicellular alga Astrephomene provides insights into convergent evolution of germ-soma differentiation.</title>
        <authorList>
            <person name="Yamashita S."/>
            <person name="Yamamoto K."/>
            <person name="Matsuzaki R."/>
            <person name="Suzuki S."/>
            <person name="Yamaguchi H."/>
            <person name="Hirooka S."/>
            <person name="Minakuchi Y."/>
            <person name="Miyagishima S."/>
            <person name="Kawachi M."/>
            <person name="Toyoda A."/>
            <person name="Nozaki H."/>
        </authorList>
    </citation>
    <scope>NUCLEOTIDE SEQUENCE [LARGE SCALE GENOMIC DNA]</scope>
    <source>
        <strain evidence="2 3">NIES-4017</strain>
    </source>
</reference>
<dbReference type="AlphaFoldDB" id="A0AAD3E3L6"/>
<keyword evidence="3" id="KW-1185">Reference proteome</keyword>
<sequence>CVCFHPEFTLAGVQPTLLLPQITGDLVRLTTAAASSPLLPAPLPRTRTRTRTRPQLSQQTVDFLLPPQLPSPECRSQALLRGHGGQVVFVGALADCGSLLSVDMTGEVHVWQTHETERTGHGWFRPLHSWRLPRALRSLQARGPPHTIWQKQEARTSRILAPGTRQAGGAAGGAEAPGGQQPAAKARGGGGFSGFLSGLRDLMRRRRTPRLS</sequence>
<evidence type="ECO:0000313" key="3">
    <source>
        <dbReference type="Proteomes" id="UP001054857"/>
    </source>
</evidence>
<feature type="compositionally biased region" description="Low complexity" evidence="1">
    <location>
        <begin position="177"/>
        <end position="186"/>
    </location>
</feature>
<accession>A0AAD3E3L6</accession>
<organism evidence="2 3">
    <name type="scientific">Astrephomene gubernaculifera</name>
    <dbReference type="NCBI Taxonomy" id="47775"/>
    <lineage>
        <taxon>Eukaryota</taxon>
        <taxon>Viridiplantae</taxon>
        <taxon>Chlorophyta</taxon>
        <taxon>core chlorophytes</taxon>
        <taxon>Chlorophyceae</taxon>
        <taxon>CS clade</taxon>
        <taxon>Chlamydomonadales</taxon>
        <taxon>Astrephomenaceae</taxon>
        <taxon>Astrephomene</taxon>
    </lineage>
</organism>
<evidence type="ECO:0000256" key="1">
    <source>
        <dbReference type="SAM" id="MobiDB-lite"/>
    </source>
</evidence>
<proteinExistence type="predicted"/>
<dbReference type="Proteomes" id="UP001054857">
    <property type="component" value="Unassembled WGS sequence"/>
</dbReference>
<feature type="region of interest" description="Disordered" evidence="1">
    <location>
        <begin position="164"/>
        <end position="199"/>
    </location>
</feature>
<comment type="caution">
    <text evidence="2">The sequence shown here is derived from an EMBL/GenBank/DDBJ whole genome shotgun (WGS) entry which is preliminary data.</text>
</comment>
<feature type="non-terminal residue" evidence="2">
    <location>
        <position position="1"/>
    </location>
</feature>
<protein>
    <submittedName>
        <fullName evidence="2">Uncharacterized protein</fullName>
    </submittedName>
</protein>
<feature type="non-terminal residue" evidence="2">
    <location>
        <position position="212"/>
    </location>
</feature>
<evidence type="ECO:0000313" key="2">
    <source>
        <dbReference type="EMBL" id="GFR51728.1"/>
    </source>
</evidence>
<dbReference type="EMBL" id="BMAR01000053">
    <property type="protein sequence ID" value="GFR51728.1"/>
    <property type="molecule type" value="Genomic_DNA"/>
</dbReference>